<name>A0A833S957_PHYIN</name>
<dbReference type="EMBL" id="WSZM01000726">
    <property type="protein sequence ID" value="KAF4029993.1"/>
    <property type="molecule type" value="Genomic_DNA"/>
</dbReference>
<evidence type="ECO:0000313" key="2">
    <source>
        <dbReference type="EMBL" id="KAF4029993.1"/>
    </source>
</evidence>
<proteinExistence type="predicted"/>
<dbReference type="AlphaFoldDB" id="A0A833S957"/>
<sequence>MVYHWPPVFRKGFAAKHTRALYLLCCSAIMHFVVVDAGSSSVYGILSSSRRKFPRREGGLVANSPLQCALMPSSVC</sequence>
<dbReference type="Proteomes" id="UP000602510">
    <property type="component" value="Unassembled WGS sequence"/>
</dbReference>
<keyword evidence="1" id="KW-0472">Membrane</keyword>
<organism evidence="2 3">
    <name type="scientific">Phytophthora infestans</name>
    <name type="common">Potato late blight agent</name>
    <name type="synonym">Botrytis infestans</name>
    <dbReference type="NCBI Taxonomy" id="4787"/>
    <lineage>
        <taxon>Eukaryota</taxon>
        <taxon>Sar</taxon>
        <taxon>Stramenopiles</taxon>
        <taxon>Oomycota</taxon>
        <taxon>Peronosporomycetes</taxon>
        <taxon>Peronosporales</taxon>
        <taxon>Peronosporaceae</taxon>
        <taxon>Phytophthora</taxon>
    </lineage>
</organism>
<keyword evidence="1" id="KW-1133">Transmembrane helix</keyword>
<evidence type="ECO:0000256" key="1">
    <source>
        <dbReference type="SAM" id="Phobius"/>
    </source>
</evidence>
<protein>
    <submittedName>
        <fullName evidence="2">Uncharacterized protein</fullName>
    </submittedName>
</protein>
<reference evidence="2" key="1">
    <citation type="submission" date="2020-04" db="EMBL/GenBank/DDBJ databases">
        <title>Hybrid Assembly of Korean Phytophthora infestans isolates.</title>
        <authorList>
            <person name="Prokchorchik M."/>
            <person name="Lee Y."/>
            <person name="Seo J."/>
            <person name="Cho J.-H."/>
            <person name="Park Y.-E."/>
            <person name="Jang D.-C."/>
            <person name="Im J.-S."/>
            <person name="Choi J.-G."/>
            <person name="Park H.-J."/>
            <person name="Lee G.-B."/>
            <person name="Lee Y.-G."/>
            <person name="Hong S.-Y."/>
            <person name="Cho K."/>
            <person name="Sohn K.H."/>
        </authorList>
    </citation>
    <scope>NUCLEOTIDE SEQUENCE</scope>
    <source>
        <strain evidence="2">KR_1_A1</strain>
    </source>
</reference>
<keyword evidence="1" id="KW-0812">Transmembrane</keyword>
<accession>A0A833S957</accession>
<feature type="transmembrane region" description="Helical" evidence="1">
    <location>
        <begin position="20"/>
        <end position="46"/>
    </location>
</feature>
<evidence type="ECO:0000313" key="3">
    <source>
        <dbReference type="Proteomes" id="UP000602510"/>
    </source>
</evidence>
<gene>
    <name evidence="2" type="ORF">GN244_ATG18258</name>
</gene>
<comment type="caution">
    <text evidence="2">The sequence shown here is derived from an EMBL/GenBank/DDBJ whole genome shotgun (WGS) entry which is preliminary data.</text>
</comment>
<keyword evidence="3" id="KW-1185">Reference proteome</keyword>